<evidence type="ECO:0000313" key="4">
    <source>
        <dbReference type="Proteomes" id="UP000070700"/>
    </source>
</evidence>
<name>A0A194WWJ1_MOLSC</name>
<dbReference type="PANTHER" id="PTHR37536">
    <property type="entry name" value="PUTATIVE (AFU_ORTHOLOGUE AFUA_3G02970)-RELATED"/>
    <property type="match status" value="1"/>
</dbReference>
<dbReference type="Proteomes" id="UP000070700">
    <property type="component" value="Unassembled WGS sequence"/>
</dbReference>
<protein>
    <submittedName>
        <fullName evidence="3">Concanavalin A-like lectin/glucanase</fullName>
    </submittedName>
</protein>
<evidence type="ECO:0000256" key="1">
    <source>
        <dbReference type="PIRSR" id="PIRSR600250-50"/>
    </source>
</evidence>
<sequence>MKLSTSILSSVLFASAAVAAPSTLAERVQARKERRANPGSSHLPIPAPDSAGFATEPGNATLYYTNWSGGIIQSPPSGTTFFAIDGSFVVPEPAPPVSGAGTWYGTAWVGIYDNNAILQSGVDWGVTVSSSGAYSYQYNAWWEWYPNGWTDYNLVVNAGDQISVLCDAGSTSSANCLTVNQNTGDQVSQTLTAPSSSSTLQATSAAWIVEDFSSGGLVPFANFGTVTFTDCTAVAGVNFANGQNLYPNSGTATPADIVASSGSVITAVTFPEDTSNIVEVTYI</sequence>
<dbReference type="CDD" id="cd13426">
    <property type="entry name" value="Peptidase_G1"/>
    <property type="match status" value="1"/>
</dbReference>
<feature type="chain" id="PRO_5008267536" evidence="2">
    <location>
        <begin position="20"/>
        <end position="283"/>
    </location>
</feature>
<dbReference type="KEGG" id="psco:LY89DRAFT_721990"/>
<dbReference type="GO" id="GO:0030246">
    <property type="term" value="F:carbohydrate binding"/>
    <property type="evidence" value="ECO:0007669"/>
    <property type="project" value="UniProtKB-KW"/>
</dbReference>
<dbReference type="Gene3D" id="2.60.120.700">
    <property type="entry name" value="Peptidase G1"/>
    <property type="match status" value="1"/>
</dbReference>
<dbReference type="GO" id="GO:0006508">
    <property type="term" value="P:proteolysis"/>
    <property type="evidence" value="ECO:0007669"/>
    <property type="project" value="InterPro"/>
</dbReference>
<evidence type="ECO:0000256" key="2">
    <source>
        <dbReference type="SAM" id="SignalP"/>
    </source>
</evidence>
<gene>
    <name evidence="3" type="ORF">LY89DRAFT_721990</name>
</gene>
<dbReference type="AlphaFoldDB" id="A0A194WWJ1"/>
<dbReference type="GO" id="GO:0070007">
    <property type="term" value="F:glutamic-type endopeptidase activity"/>
    <property type="evidence" value="ECO:0007669"/>
    <property type="project" value="InterPro"/>
</dbReference>
<dbReference type="SUPFAM" id="SSF49899">
    <property type="entry name" value="Concanavalin A-like lectins/glucanases"/>
    <property type="match status" value="1"/>
</dbReference>
<accession>A0A194WWJ1</accession>
<dbReference type="RefSeq" id="XP_018066698.1">
    <property type="nucleotide sequence ID" value="XM_018218691.1"/>
</dbReference>
<evidence type="ECO:0000313" key="3">
    <source>
        <dbReference type="EMBL" id="KUJ12343.1"/>
    </source>
</evidence>
<reference evidence="3 4" key="1">
    <citation type="submission" date="2015-10" db="EMBL/GenBank/DDBJ databases">
        <title>Full genome of DAOMC 229536 Phialocephala scopiformis, a fungal endophyte of spruce producing the potent anti-insectan compound rugulosin.</title>
        <authorList>
            <consortium name="DOE Joint Genome Institute"/>
            <person name="Walker A.K."/>
            <person name="Frasz S.L."/>
            <person name="Seifert K.A."/>
            <person name="Miller J.D."/>
            <person name="Mondo S.J."/>
            <person name="Labutti K."/>
            <person name="Lipzen A."/>
            <person name="Dockter R."/>
            <person name="Kennedy M."/>
            <person name="Grigoriev I.V."/>
            <person name="Spatafora J.W."/>
        </authorList>
    </citation>
    <scope>NUCLEOTIDE SEQUENCE [LARGE SCALE GENOMIC DNA]</scope>
    <source>
        <strain evidence="3 4">CBS 120377</strain>
    </source>
</reference>
<proteinExistence type="predicted"/>
<dbReference type="InterPro" id="IPR013320">
    <property type="entry name" value="ConA-like_dom_sf"/>
</dbReference>
<dbReference type="InterPro" id="IPR038656">
    <property type="entry name" value="Peptidase_G1_sf"/>
</dbReference>
<keyword evidence="3" id="KW-0430">Lectin</keyword>
<dbReference type="OrthoDB" id="2862635at2759"/>
<dbReference type="InParanoid" id="A0A194WWJ1"/>
<feature type="active site" description="Proton acceptor" evidence="1">
    <location>
        <position position="210"/>
    </location>
</feature>
<dbReference type="GeneID" id="28828417"/>
<organism evidence="3 4">
    <name type="scientific">Mollisia scopiformis</name>
    <name type="common">Conifer needle endophyte fungus</name>
    <name type="synonym">Phialocephala scopiformis</name>
    <dbReference type="NCBI Taxonomy" id="149040"/>
    <lineage>
        <taxon>Eukaryota</taxon>
        <taxon>Fungi</taxon>
        <taxon>Dikarya</taxon>
        <taxon>Ascomycota</taxon>
        <taxon>Pezizomycotina</taxon>
        <taxon>Leotiomycetes</taxon>
        <taxon>Helotiales</taxon>
        <taxon>Mollisiaceae</taxon>
        <taxon>Mollisia</taxon>
    </lineage>
</organism>
<keyword evidence="4" id="KW-1185">Reference proteome</keyword>
<feature type="signal peptide" evidence="2">
    <location>
        <begin position="1"/>
        <end position="19"/>
    </location>
</feature>
<keyword evidence="2" id="KW-0732">Signal</keyword>
<dbReference type="PANTHER" id="PTHR37536:SF1">
    <property type="entry name" value="ASPERGILLOPEPSIN, PUTAITVE (AFU_ORTHOLOGUE AFUA_7G01200)"/>
    <property type="match status" value="1"/>
</dbReference>
<dbReference type="InterPro" id="IPR000250">
    <property type="entry name" value="Peptidase_G1"/>
</dbReference>
<dbReference type="EMBL" id="KQ947424">
    <property type="protein sequence ID" value="KUJ12343.1"/>
    <property type="molecule type" value="Genomic_DNA"/>
</dbReference>
<dbReference type="Pfam" id="PF01828">
    <property type="entry name" value="Peptidase_A4"/>
    <property type="match status" value="1"/>
</dbReference>